<evidence type="ECO:0000256" key="8">
    <source>
        <dbReference type="ARBA" id="ARBA00046288"/>
    </source>
</evidence>
<dbReference type="PROSITE" id="PS51469">
    <property type="entry name" value="SUN"/>
    <property type="match status" value="1"/>
</dbReference>
<dbReference type="AlphaFoldDB" id="A0AA88KRP7"/>
<keyword evidence="7" id="KW-0325">Glycoprotein</keyword>
<dbReference type="EMBL" id="JAVRJZ010000105">
    <property type="protein sequence ID" value="KAK2703333.1"/>
    <property type="molecule type" value="Genomic_DNA"/>
</dbReference>
<accession>A0AA88KRP7</accession>
<evidence type="ECO:0000256" key="2">
    <source>
        <dbReference type="ARBA" id="ARBA00022692"/>
    </source>
</evidence>
<reference evidence="13" key="1">
    <citation type="submission" date="2023-07" db="EMBL/GenBank/DDBJ databases">
        <title>Chromosome-level genome assembly of Artemia franciscana.</title>
        <authorList>
            <person name="Jo E."/>
        </authorList>
    </citation>
    <scope>NUCLEOTIDE SEQUENCE</scope>
    <source>
        <tissue evidence="13">Whole body</tissue>
    </source>
</reference>
<evidence type="ECO:0000256" key="9">
    <source>
        <dbReference type="ARBA" id="ARBA00061226"/>
    </source>
</evidence>
<evidence type="ECO:0000256" key="7">
    <source>
        <dbReference type="ARBA" id="ARBA00023180"/>
    </source>
</evidence>
<evidence type="ECO:0000256" key="6">
    <source>
        <dbReference type="ARBA" id="ARBA00023136"/>
    </source>
</evidence>
<keyword evidence="2" id="KW-0812">Transmembrane</keyword>
<evidence type="ECO:0000256" key="5">
    <source>
        <dbReference type="ARBA" id="ARBA00022989"/>
    </source>
</evidence>
<dbReference type="InterPro" id="IPR045120">
    <property type="entry name" value="Suco/Slp1-like"/>
</dbReference>
<feature type="domain" description="SUN" evidence="12">
    <location>
        <begin position="132"/>
        <end position="294"/>
    </location>
</feature>
<sequence>MYSLLIPPPSQDEVKVNSEDSLSEVEVKELNIENVVNLAACDILLKNEEKNLEDNSSYSMKKNEFVLDSQPNEITVNSPTASLNFNPEGNVTQEKVTEEISYQNMSNESQAEGSAKDEEMPSFSEWSEKMLQAEKAKNGTAKARSAQRNGIKMRLSNYASLSCGAKTLAANPEAENLKAILDSSYDDYMLSPCSSKSWFVVELCQTIQPQKIEIANFELFSSGFKDFRLLISDRYPAKEWVVLGSFSALDERQEQSFDLDSEHFGKFLKVEVLSHFGNEHYCPITFFRVFGTSEFEVLEKDHNEDEDFSTAEEMLEDLSDNRTPSISVKDAAINFVKIAVEKVAGTKAANE</sequence>
<dbReference type="PANTHER" id="PTHR12953">
    <property type="entry name" value="MEMBRANE PROTEIN CH1 RELATED"/>
    <property type="match status" value="1"/>
</dbReference>
<protein>
    <recommendedName>
        <fullName evidence="12">SUN domain-containing protein</fullName>
    </recommendedName>
</protein>
<evidence type="ECO:0000256" key="11">
    <source>
        <dbReference type="SAM" id="MobiDB-lite"/>
    </source>
</evidence>
<gene>
    <name evidence="13" type="ORF">QYM36_018183</name>
</gene>
<dbReference type="InterPro" id="IPR008979">
    <property type="entry name" value="Galactose-bd-like_sf"/>
</dbReference>
<evidence type="ECO:0000256" key="1">
    <source>
        <dbReference type="ARBA" id="ARBA00004389"/>
    </source>
</evidence>
<dbReference type="GO" id="GO:0034975">
    <property type="term" value="P:protein folding in endoplasmic reticulum"/>
    <property type="evidence" value="ECO:0007669"/>
    <property type="project" value="TreeGrafter"/>
</dbReference>
<dbReference type="SUPFAM" id="SSF49785">
    <property type="entry name" value="Galactose-binding domain-like"/>
    <property type="match status" value="1"/>
</dbReference>
<evidence type="ECO:0000256" key="4">
    <source>
        <dbReference type="ARBA" id="ARBA00022824"/>
    </source>
</evidence>
<comment type="subcellular location">
    <subcellularLocation>
        <location evidence="8">Endomembrane system</location>
        <topology evidence="8">Single-pass type I membrane protein</topology>
    </subcellularLocation>
    <subcellularLocation>
        <location evidence="1">Endoplasmic reticulum membrane</location>
        <topology evidence="1">Single-pass membrane protein</topology>
    </subcellularLocation>
</comment>
<evidence type="ECO:0000313" key="13">
    <source>
        <dbReference type="EMBL" id="KAK2703333.1"/>
    </source>
</evidence>
<keyword evidence="5" id="KW-1133">Transmembrane helix</keyword>
<dbReference type="Pfam" id="PF07738">
    <property type="entry name" value="Sad1_UNC"/>
    <property type="match status" value="1"/>
</dbReference>
<comment type="subunit">
    <text evidence="10">Interacts with EMP65.</text>
</comment>
<feature type="region of interest" description="Disordered" evidence="11">
    <location>
        <begin position="104"/>
        <end position="123"/>
    </location>
</feature>
<dbReference type="PANTHER" id="PTHR12953:SF0">
    <property type="entry name" value="SUN DOMAIN-CONTAINING OSSIFICATION FACTOR"/>
    <property type="match status" value="1"/>
</dbReference>
<dbReference type="Gene3D" id="2.60.120.260">
    <property type="entry name" value="Galactose-binding domain-like"/>
    <property type="match status" value="1"/>
</dbReference>
<evidence type="ECO:0000256" key="10">
    <source>
        <dbReference type="ARBA" id="ARBA00064635"/>
    </source>
</evidence>
<evidence type="ECO:0000256" key="3">
    <source>
        <dbReference type="ARBA" id="ARBA00022729"/>
    </source>
</evidence>
<dbReference type="GO" id="GO:0005789">
    <property type="term" value="C:endoplasmic reticulum membrane"/>
    <property type="evidence" value="ECO:0007669"/>
    <property type="project" value="UniProtKB-SubCell"/>
</dbReference>
<comment type="caution">
    <text evidence="13">The sequence shown here is derived from an EMBL/GenBank/DDBJ whole genome shotgun (WGS) entry which is preliminary data.</text>
</comment>
<dbReference type="FunFam" id="2.60.120.260:FF:000099">
    <property type="entry name" value="Uncharacterized protein, isoform C"/>
    <property type="match status" value="1"/>
</dbReference>
<keyword evidence="3" id="KW-0732">Signal</keyword>
<comment type="similarity">
    <text evidence="9">Belongs to the SLP1 family.</text>
</comment>
<evidence type="ECO:0000313" key="14">
    <source>
        <dbReference type="Proteomes" id="UP001187531"/>
    </source>
</evidence>
<organism evidence="13 14">
    <name type="scientific">Artemia franciscana</name>
    <name type="common">Brine shrimp</name>
    <name type="synonym">Artemia sanfranciscana</name>
    <dbReference type="NCBI Taxonomy" id="6661"/>
    <lineage>
        <taxon>Eukaryota</taxon>
        <taxon>Metazoa</taxon>
        <taxon>Ecdysozoa</taxon>
        <taxon>Arthropoda</taxon>
        <taxon>Crustacea</taxon>
        <taxon>Branchiopoda</taxon>
        <taxon>Anostraca</taxon>
        <taxon>Artemiidae</taxon>
        <taxon>Artemia</taxon>
    </lineage>
</organism>
<keyword evidence="14" id="KW-1185">Reference proteome</keyword>
<dbReference type="Proteomes" id="UP001187531">
    <property type="component" value="Unassembled WGS sequence"/>
</dbReference>
<evidence type="ECO:0000259" key="12">
    <source>
        <dbReference type="PROSITE" id="PS51469"/>
    </source>
</evidence>
<keyword evidence="6" id="KW-0472">Membrane</keyword>
<name>A0AA88KRP7_ARTSF</name>
<keyword evidence="4" id="KW-0256">Endoplasmic reticulum</keyword>
<dbReference type="InterPro" id="IPR012919">
    <property type="entry name" value="SUN_dom"/>
</dbReference>
<proteinExistence type="inferred from homology"/>